<feature type="region of interest" description="Disordered" evidence="3">
    <location>
        <begin position="287"/>
        <end position="323"/>
    </location>
</feature>
<dbReference type="GO" id="GO:0005737">
    <property type="term" value="C:cytoplasm"/>
    <property type="evidence" value="ECO:0007669"/>
    <property type="project" value="TreeGrafter"/>
</dbReference>
<evidence type="ECO:0000313" key="5">
    <source>
        <dbReference type="Proteomes" id="UP001279734"/>
    </source>
</evidence>
<comment type="caution">
    <text evidence="4">The sequence shown here is derived from an EMBL/GenBank/DDBJ whole genome shotgun (WGS) entry which is preliminary data.</text>
</comment>
<feature type="compositionally biased region" description="Basic and acidic residues" evidence="3">
    <location>
        <begin position="405"/>
        <end position="430"/>
    </location>
</feature>
<dbReference type="GO" id="GO:0072583">
    <property type="term" value="P:clathrin-dependent endocytosis"/>
    <property type="evidence" value="ECO:0007669"/>
    <property type="project" value="TreeGrafter"/>
</dbReference>
<feature type="region of interest" description="Disordered" evidence="3">
    <location>
        <begin position="632"/>
        <end position="743"/>
    </location>
</feature>
<keyword evidence="1 2" id="KW-0175">Coiled coil</keyword>
<keyword evidence="5" id="KW-1185">Reference proteome</keyword>
<evidence type="ECO:0000256" key="1">
    <source>
        <dbReference type="ARBA" id="ARBA00023054"/>
    </source>
</evidence>
<feature type="region of interest" description="Disordered" evidence="3">
    <location>
        <begin position="405"/>
        <end position="458"/>
    </location>
</feature>
<evidence type="ECO:0000256" key="3">
    <source>
        <dbReference type="SAM" id="MobiDB-lite"/>
    </source>
</evidence>
<dbReference type="SUPFAM" id="SSF46565">
    <property type="entry name" value="Chaperone J-domain"/>
    <property type="match status" value="1"/>
</dbReference>
<dbReference type="InterPro" id="IPR036869">
    <property type="entry name" value="J_dom_sf"/>
</dbReference>
<feature type="region of interest" description="Disordered" evidence="3">
    <location>
        <begin position="587"/>
        <end position="607"/>
    </location>
</feature>
<dbReference type="GO" id="GO:0031982">
    <property type="term" value="C:vesicle"/>
    <property type="evidence" value="ECO:0007669"/>
    <property type="project" value="TreeGrafter"/>
</dbReference>
<gene>
    <name evidence="4" type="ORF">Nepgr_008140</name>
</gene>
<feature type="compositionally biased region" description="Basic and acidic residues" evidence="3">
    <location>
        <begin position="1007"/>
        <end position="1019"/>
    </location>
</feature>
<dbReference type="PANTHER" id="PTHR23172">
    <property type="entry name" value="AUXILIN/CYCLIN G-ASSOCIATED KINASE-RELATED"/>
    <property type="match status" value="1"/>
</dbReference>
<evidence type="ECO:0000256" key="2">
    <source>
        <dbReference type="SAM" id="Coils"/>
    </source>
</evidence>
<feature type="region of interest" description="Disordered" evidence="3">
    <location>
        <begin position="997"/>
        <end position="1019"/>
    </location>
</feature>
<dbReference type="GO" id="GO:0030276">
    <property type="term" value="F:clathrin binding"/>
    <property type="evidence" value="ECO:0007669"/>
    <property type="project" value="TreeGrafter"/>
</dbReference>
<organism evidence="4 5">
    <name type="scientific">Nepenthes gracilis</name>
    <name type="common">Slender pitcher plant</name>
    <dbReference type="NCBI Taxonomy" id="150966"/>
    <lineage>
        <taxon>Eukaryota</taxon>
        <taxon>Viridiplantae</taxon>
        <taxon>Streptophyta</taxon>
        <taxon>Embryophyta</taxon>
        <taxon>Tracheophyta</taxon>
        <taxon>Spermatophyta</taxon>
        <taxon>Magnoliopsida</taxon>
        <taxon>eudicotyledons</taxon>
        <taxon>Gunneridae</taxon>
        <taxon>Pentapetalae</taxon>
        <taxon>Caryophyllales</taxon>
        <taxon>Nepenthaceae</taxon>
        <taxon>Nepenthes</taxon>
    </lineage>
</organism>
<dbReference type="Gene3D" id="1.10.287.110">
    <property type="entry name" value="DnaJ domain"/>
    <property type="match status" value="1"/>
</dbReference>
<feature type="region of interest" description="Disordered" evidence="3">
    <location>
        <begin position="1"/>
        <end position="21"/>
    </location>
</feature>
<dbReference type="Proteomes" id="UP001279734">
    <property type="component" value="Unassembled WGS sequence"/>
</dbReference>
<dbReference type="EMBL" id="BSYO01000006">
    <property type="protein sequence ID" value="GMH06300.1"/>
    <property type="molecule type" value="Genomic_DNA"/>
</dbReference>
<proteinExistence type="predicted"/>
<protein>
    <recommendedName>
        <fullName evidence="6">Auxilin-like protein 1</fullName>
    </recommendedName>
</protein>
<sequence>MEGYNSHSHSHSHSNYRTKTSKKPCNGNGFAAYDDVFSGRQNLGFTSFAPRAEDYSEIFGSFWSSRPFSIPILHLPAVDDAVASFDAHTSKFDYSEVFGGFDAEDFAIPYDELFKESDVVDDFSEEAWTPAGTESLSEESNPSAFSENTHCFQTQAISQSFGSKQYDVFYHKVDLGATEVKPNVIHLATLDALPGYAYEVDEATSLQKTEDQRFCLQLADDMIVGKDFSGNRPEKNCMRKTLSHTSGGDTGIQSFGNDHKPGRAHSIGRSVLNPMFVSVSDIGLRTLPSHLPPPSRPSPVLADKKGDSGKLASDCRVPKSSSDIAINGSSPPFLDVEVGFSSSAAASDAAMKEAMENTLVKLKNAEELMVRKKDDFRSCKKPGLRNDANGEEKVRMIILGDFRLKDDRQQATHGGERSGRKSSGKRREGARNALSVLPGRFDQSSNVAKKPSQRKQKKKYTFLADRVLTEGTGEWKEAMQYYEFITTDDSRTATLPNNVESLVLEKNAYQPCNNNGNAAALELQEDDIERTEAARKIPKQGESAKSSNLVIGVCETYKSRRRLKATNSASRQEYYEKMVKVAQEVHERVNSDHADTDRASEINENERKLMMENEVEKNERRLDQVPQLVVSDEKWKHSLGPEENDRKLREAHEKEEKKRKEKDAFEREDNERRSNEAREREQNARRVKEAHTSGVNESQREAGKREENERRGKEAGLRQENDQGVKEAYECEEDERKGRISPKVGKEISEKTFELEENEKGLKEATEGGGKKIEEVCARERYAIKEALTRAQNEKNHEETIGFDDSGSILNEDAELEECKKHEVPEEEKDTRLHDALKPVTNNKNLEEVHTRFKDEENFEKNFEQGEVNKGLMKPCELEEAEKAREYIGEEEQRWAYKGNMRIPLVDMDEKPDNCPGMGLHLAAEFLKSFNGACCLDEKNVKPKLTEVACKLENPHKKAQAFKEQLANEGNGEIMAVSLDGKEELNAVKRDYVLIDERTTEPTAGHGDAKNEQDEDRVRVAPESVQIDEKNIKSDEVCIASGEILVEENKKISDASFVAEFNYEQGGRTKNTGKAQVLFDQEKNKVISMPNLGENGFTEHVRQTGATQPMMLERKESFQERFQLPKIIQIIERTGKIMSENFTSEEEKADRLKKEKELENERLRKLEEDREREREREKDRMAVDIATHEIHERACSGARERAERAAVERATAEVRQRGMAEARKRLESACAEAREKSTADKVSAEARLRAERAAVERATLEARERAIEKAMAERATSVAREQVERSVSDKFSSSSRDMGMRQSSSFCNTDKFEAAGGESAKRCKARLERHCRTAERMSMALAEKNRRDLLAQREQEERNRLAETLDADIKRWSTSKEGNLRALLSTLQYILGPDSGWQPIPLTEVITAAAVKKAYRKATLCVHPDKLQQRGASIQQKYICEKVFDLLKGAWNKFNSEEW</sequence>
<feature type="compositionally biased region" description="Basic and acidic residues" evidence="3">
    <location>
        <begin position="632"/>
        <end position="691"/>
    </location>
</feature>
<feature type="compositionally biased region" description="Basic residues" evidence="3">
    <location>
        <begin position="8"/>
        <end position="21"/>
    </location>
</feature>
<evidence type="ECO:0008006" key="6">
    <source>
        <dbReference type="Google" id="ProtNLM"/>
    </source>
</evidence>
<evidence type="ECO:0000313" key="4">
    <source>
        <dbReference type="EMBL" id="GMH06300.1"/>
    </source>
</evidence>
<feature type="coiled-coil region" evidence="2">
    <location>
        <begin position="1142"/>
        <end position="1180"/>
    </location>
</feature>
<dbReference type="PANTHER" id="PTHR23172:SF87">
    <property type="entry name" value="CHAPERONE DNAJ-DOMAIN SUPERFAMILY PROTEIN"/>
    <property type="match status" value="1"/>
</dbReference>
<accession>A0AAD3XJ40</accession>
<feature type="compositionally biased region" description="Basic and acidic residues" evidence="3">
    <location>
        <begin position="698"/>
        <end position="743"/>
    </location>
</feature>
<dbReference type="GO" id="GO:0072318">
    <property type="term" value="P:clathrin coat disassembly"/>
    <property type="evidence" value="ECO:0007669"/>
    <property type="project" value="TreeGrafter"/>
</dbReference>
<reference evidence="4" key="1">
    <citation type="submission" date="2023-05" db="EMBL/GenBank/DDBJ databases">
        <title>Nepenthes gracilis genome sequencing.</title>
        <authorList>
            <person name="Fukushima K."/>
        </authorList>
    </citation>
    <scope>NUCLEOTIDE SEQUENCE</scope>
    <source>
        <strain evidence="4">SING2019-196</strain>
    </source>
</reference>
<name>A0AAD3XJ40_NEPGR</name>
<dbReference type="FunFam" id="1.10.287.110:FF:000009">
    <property type="entry name" value="Auxilin-related protein 1"/>
    <property type="match status" value="1"/>
</dbReference>